<feature type="compositionally biased region" description="Basic and acidic residues" evidence="1">
    <location>
        <begin position="84"/>
        <end position="97"/>
    </location>
</feature>
<dbReference type="Proteomes" id="UP000007431">
    <property type="component" value="Unassembled WGS sequence"/>
</dbReference>
<dbReference type="KEGG" id="scm:SCHCO_01187097"/>
<organism evidence="3">
    <name type="scientific">Schizophyllum commune (strain H4-8 / FGSC 9210)</name>
    <name type="common">Split gill fungus</name>
    <dbReference type="NCBI Taxonomy" id="578458"/>
    <lineage>
        <taxon>Eukaryota</taxon>
        <taxon>Fungi</taxon>
        <taxon>Dikarya</taxon>
        <taxon>Basidiomycota</taxon>
        <taxon>Agaricomycotina</taxon>
        <taxon>Agaricomycetes</taxon>
        <taxon>Agaricomycetidae</taxon>
        <taxon>Agaricales</taxon>
        <taxon>Schizophyllaceae</taxon>
        <taxon>Schizophyllum</taxon>
    </lineage>
</organism>
<proteinExistence type="predicted"/>
<feature type="compositionally biased region" description="Acidic residues" evidence="1">
    <location>
        <begin position="329"/>
        <end position="340"/>
    </location>
</feature>
<dbReference type="AlphaFoldDB" id="D8PWI8"/>
<feature type="compositionally biased region" description="Low complexity" evidence="1">
    <location>
        <begin position="100"/>
        <end position="135"/>
    </location>
</feature>
<reference evidence="2 3" key="1">
    <citation type="journal article" date="2010" name="Nat. Biotechnol.">
        <title>Genome sequence of the model mushroom Schizophyllum commune.</title>
        <authorList>
            <person name="Ohm R.A."/>
            <person name="de Jong J.F."/>
            <person name="Lugones L.G."/>
            <person name="Aerts A."/>
            <person name="Kothe E."/>
            <person name="Stajich J.E."/>
            <person name="de Vries R.P."/>
            <person name="Record E."/>
            <person name="Levasseur A."/>
            <person name="Baker S.E."/>
            <person name="Bartholomew K.A."/>
            <person name="Coutinho P.M."/>
            <person name="Erdmann S."/>
            <person name="Fowler T.J."/>
            <person name="Gathman A.C."/>
            <person name="Lombard V."/>
            <person name="Henrissat B."/>
            <person name="Knabe N."/>
            <person name="Kuees U."/>
            <person name="Lilly W.W."/>
            <person name="Lindquist E."/>
            <person name="Lucas S."/>
            <person name="Magnuson J.K."/>
            <person name="Piumi F."/>
            <person name="Raudaskoski M."/>
            <person name="Salamov A."/>
            <person name="Schmutz J."/>
            <person name="Schwarze F.W.M.R."/>
            <person name="vanKuyk P.A."/>
            <person name="Horton J.S."/>
            <person name="Grigoriev I.V."/>
            <person name="Woesten H.A.B."/>
        </authorList>
    </citation>
    <scope>NUCLEOTIDE SEQUENCE [LARGE SCALE GENOMIC DNA]</scope>
    <source>
        <strain evidence="3">H4-8 / FGSC 9210</strain>
    </source>
</reference>
<dbReference type="VEuPathDB" id="FungiDB:SCHCODRAFT_01187097"/>
<sequence>MPRPFSMNVNEGEARGAMGSRPRPRSGRPTDQKDKRARKFSFASLLGTSSKVDEEQNDVPSKLIHDEAPTSPGGAPAAGSPRSGPDDADMRSEDKEVAGPAALAPPATPTTHAPRRSPSMLRRLSMRLRASSPSAQVSSPTAEQPMQYIDDPFRAERPAPRLPRRRISALRARGLEPPVRDLSALERERDERLPVLQPVGEEEDGEATAARRIREEWLARNALRVDTDAAEPVDIESVDPCTVPLPPSPAPSVKAMEASTSSPAMRRGSLASSERAPALDTDSRSSLASSSPRSEASWRARERVERSTPGVLESPVEGSVVLPPLLEETIVEEPTQEGDEACPPPSPCADKASKKQKRLSLFGWPRPSAPSPSTSNRRSGLWDMPSPTSSKRRSGTWDGPRTSSAPITTRLPVAPVMHDVKTISTKMDSIEDEETRRMTEVAFM</sequence>
<name>D8PWI8_SCHCM</name>
<dbReference type="HOGENOM" id="CLU_511010_0_0_1"/>
<keyword evidence="3" id="KW-1185">Reference proteome</keyword>
<feature type="compositionally biased region" description="Basic and acidic residues" evidence="1">
    <location>
        <begin position="296"/>
        <end position="306"/>
    </location>
</feature>
<evidence type="ECO:0000313" key="2">
    <source>
        <dbReference type="EMBL" id="EFJ01049.1"/>
    </source>
</evidence>
<gene>
    <name evidence="2" type="ORF">SCHCODRAFT_232523</name>
</gene>
<protein>
    <submittedName>
        <fullName evidence="2">Uncharacterized protein</fullName>
    </submittedName>
</protein>
<dbReference type="EMBL" id="GL377303">
    <property type="protein sequence ID" value="EFJ01049.1"/>
    <property type="molecule type" value="Genomic_DNA"/>
</dbReference>
<dbReference type="GeneID" id="9595720"/>
<feature type="region of interest" description="Disordered" evidence="1">
    <location>
        <begin position="235"/>
        <end position="413"/>
    </location>
</feature>
<feature type="compositionally biased region" description="Low complexity" evidence="1">
    <location>
        <begin position="69"/>
        <end position="83"/>
    </location>
</feature>
<evidence type="ECO:0000313" key="3">
    <source>
        <dbReference type="Proteomes" id="UP000007431"/>
    </source>
</evidence>
<evidence type="ECO:0000256" key="1">
    <source>
        <dbReference type="SAM" id="MobiDB-lite"/>
    </source>
</evidence>
<feature type="region of interest" description="Disordered" evidence="1">
    <location>
        <begin position="1"/>
        <end position="162"/>
    </location>
</feature>
<dbReference type="OrthoDB" id="3168445at2759"/>
<dbReference type="RefSeq" id="XP_003035951.1">
    <property type="nucleotide sequence ID" value="XM_003035905.1"/>
</dbReference>
<accession>D8PWI8</accession>
<feature type="compositionally biased region" description="Low complexity" evidence="1">
    <location>
        <begin position="284"/>
        <end position="295"/>
    </location>
</feature>
<dbReference type="InParanoid" id="D8PWI8"/>